<name>A0A550JJ15_9BACT</name>
<comment type="caution">
    <text evidence="1">The sequence shown here is derived from an EMBL/GenBank/DDBJ whole genome shotgun (WGS) entry which is preliminary data.</text>
</comment>
<evidence type="ECO:0008006" key="3">
    <source>
        <dbReference type="Google" id="ProtNLM"/>
    </source>
</evidence>
<dbReference type="OrthoDB" id="5397282at2"/>
<dbReference type="PIRSF" id="PIRSF004982">
    <property type="entry name" value="SlP"/>
    <property type="match status" value="1"/>
</dbReference>
<organism evidence="1 2">
    <name type="scientific">Trichloromonas acetexigens</name>
    <dbReference type="NCBI Taxonomy" id="38815"/>
    <lineage>
        <taxon>Bacteria</taxon>
        <taxon>Pseudomonadati</taxon>
        <taxon>Thermodesulfobacteriota</taxon>
        <taxon>Desulfuromonadia</taxon>
        <taxon>Desulfuromonadales</taxon>
        <taxon>Trichloromonadaceae</taxon>
        <taxon>Trichloromonas</taxon>
    </lineage>
</organism>
<dbReference type="Proteomes" id="UP000317155">
    <property type="component" value="Unassembled WGS sequence"/>
</dbReference>
<dbReference type="InterPro" id="IPR004658">
    <property type="entry name" value="OMP_Slp"/>
</dbReference>
<dbReference type="EMBL" id="VJVV01000002">
    <property type="protein sequence ID" value="TRO83205.1"/>
    <property type="molecule type" value="Genomic_DNA"/>
</dbReference>
<protein>
    <recommendedName>
        <fullName evidence="3">Slp/YeaY family lipoprotein</fullName>
    </recommendedName>
</protein>
<dbReference type="AlphaFoldDB" id="A0A550JJ15"/>
<accession>A0A550JJ15</accession>
<dbReference type="GO" id="GO:0019867">
    <property type="term" value="C:outer membrane"/>
    <property type="evidence" value="ECO:0007669"/>
    <property type="project" value="InterPro"/>
</dbReference>
<gene>
    <name evidence="1" type="ORF">FL622_03745</name>
</gene>
<dbReference type="PANTHER" id="PTHR37530:SF1">
    <property type="entry name" value="OUTER MEMBRANE PROTEIN SLP"/>
    <property type="match status" value="1"/>
</dbReference>
<dbReference type="PANTHER" id="PTHR37530">
    <property type="entry name" value="OUTER MEMBRANE PROTEIN SLP"/>
    <property type="match status" value="1"/>
</dbReference>
<reference evidence="1 2" key="1">
    <citation type="submission" date="2019-07" db="EMBL/GenBank/DDBJ databases">
        <title>Insights of Desulfuromonas acetexigens electromicrobiology.</title>
        <authorList>
            <person name="Katuri K."/>
            <person name="Sapireddy V."/>
            <person name="Shaw D.R."/>
            <person name="Saikaly P."/>
        </authorList>
    </citation>
    <scope>NUCLEOTIDE SEQUENCE [LARGE SCALE GENOMIC DNA]</scope>
    <source>
        <strain evidence="1 2">2873</strain>
    </source>
</reference>
<evidence type="ECO:0000313" key="2">
    <source>
        <dbReference type="Proteomes" id="UP000317155"/>
    </source>
</evidence>
<keyword evidence="2" id="KW-1185">Reference proteome</keyword>
<evidence type="ECO:0000313" key="1">
    <source>
        <dbReference type="EMBL" id="TRO83205.1"/>
    </source>
</evidence>
<dbReference type="Pfam" id="PF03843">
    <property type="entry name" value="Slp"/>
    <property type="match status" value="1"/>
</dbReference>
<proteinExistence type="predicted"/>
<sequence>MQSLLPSVSGKMPPRRERKLNKELAMRGLLLLVLLCLGPLFTGCSHHVLSTDALESVDPLIDYARVKADPTAYQGKTMLLGGLLVETRVVREGTELEVLLFRLDRWGRPLEMDDQGGRFIARTGSFLDPEIFKGGLHVTLTGTLEGVDVRPLKEIDYRYPVFTIGEIYLWRAPQPYAYPTYYSPAYPWGGPYYDPFWRPYDPFWPSYNPYWIHRPAWRYR</sequence>